<feature type="domain" description="Mechanosensitive ion channel MscS" evidence="6">
    <location>
        <begin position="98"/>
        <end position="161"/>
    </location>
</feature>
<dbReference type="GO" id="GO:0008381">
    <property type="term" value="F:mechanosensitive monoatomic ion channel activity"/>
    <property type="evidence" value="ECO:0007669"/>
    <property type="project" value="InterPro"/>
</dbReference>
<dbReference type="PANTHER" id="PTHR30221">
    <property type="entry name" value="SMALL-CONDUCTANCE MECHANOSENSITIVE CHANNEL"/>
    <property type="match status" value="1"/>
</dbReference>
<dbReference type="SUPFAM" id="SSF50182">
    <property type="entry name" value="Sm-like ribonucleoproteins"/>
    <property type="match status" value="1"/>
</dbReference>
<evidence type="ECO:0000256" key="4">
    <source>
        <dbReference type="ARBA" id="ARBA00023136"/>
    </source>
</evidence>
<evidence type="ECO:0000256" key="3">
    <source>
        <dbReference type="ARBA" id="ARBA00022989"/>
    </source>
</evidence>
<dbReference type="EMBL" id="CP052909">
    <property type="protein sequence ID" value="QNJ98588.1"/>
    <property type="molecule type" value="Genomic_DNA"/>
</dbReference>
<keyword evidence="4 5" id="KW-0472">Membrane</keyword>
<accession>A0A7G8PW72</accession>
<dbReference type="RefSeq" id="WP_186988357.1">
    <property type="nucleotide sequence ID" value="NZ_CP052909.1"/>
</dbReference>
<keyword evidence="2 5" id="KW-0812">Transmembrane</keyword>
<comment type="subcellular location">
    <subcellularLocation>
        <location evidence="1">Membrane</location>
    </subcellularLocation>
</comment>
<dbReference type="InterPro" id="IPR010920">
    <property type="entry name" value="LSM_dom_sf"/>
</dbReference>
<keyword evidence="3 5" id="KW-1133">Transmembrane helix</keyword>
<organism evidence="7 8">
    <name type="scientific">Constantimarinum furrinae</name>
    <dbReference type="NCBI Taxonomy" id="2562285"/>
    <lineage>
        <taxon>Bacteria</taxon>
        <taxon>Pseudomonadati</taxon>
        <taxon>Bacteroidota</taxon>
        <taxon>Flavobacteriia</taxon>
        <taxon>Flavobacteriales</taxon>
        <taxon>Flavobacteriaceae</taxon>
        <taxon>Altibacter/Constantimarinum group</taxon>
        <taxon>Constantimarinum</taxon>
    </lineage>
</organism>
<feature type="transmembrane region" description="Helical" evidence="5">
    <location>
        <begin position="12"/>
        <end position="29"/>
    </location>
</feature>
<dbReference type="KEGG" id="alti:ALE3EI_2041"/>
<proteinExistence type="predicted"/>
<dbReference type="InterPro" id="IPR023408">
    <property type="entry name" value="MscS_beta-dom_sf"/>
</dbReference>
<gene>
    <name evidence="7" type="ORF">ALE3EI_2041</name>
</gene>
<dbReference type="Gene3D" id="2.30.30.60">
    <property type="match status" value="1"/>
</dbReference>
<evidence type="ECO:0000313" key="7">
    <source>
        <dbReference type="EMBL" id="QNJ98588.1"/>
    </source>
</evidence>
<dbReference type="InterPro" id="IPR006685">
    <property type="entry name" value="MscS_channel_2nd"/>
</dbReference>
<dbReference type="GO" id="GO:0016020">
    <property type="term" value="C:membrane"/>
    <property type="evidence" value="ECO:0007669"/>
    <property type="project" value="UniProtKB-SubCell"/>
</dbReference>
<dbReference type="AlphaFoldDB" id="A0A7G8PW72"/>
<dbReference type="Proteomes" id="UP000515514">
    <property type="component" value="Chromosome"/>
</dbReference>
<protein>
    <submittedName>
        <fullName evidence="7">Small-conductance mechanosensitive channel protein</fullName>
    </submittedName>
</protein>
<keyword evidence="8" id="KW-1185">Reference proteome</keyword>
<dbReference type="PANTHER" id="PTHR30221:SF8">
    <property type="entry name" value="SMALL-CONDUCTANCE MECHANOSENSITIVE CHANNEL"/>
    <property type="match status" value="1"/>
</dbReference>
<reference evidence="7 8" key="1">
    <citation type="submission" date="2020-04" db="EMBL/GenBank/DDBJ databases">
        <title>Genome sequence of Altibacter aquimarinus strain ALE3EI.</title>
        <authorList>
            <person name="Oh H.-M."/>
            <person name="Jang D."/>
        </authorList>
    </citation>
    <scope>NUCLEOTIDE SEQUENCE [LARGE SCALE GENOMIC DNA]</scope>
    <source>
        <strain evidence="7 8">ALE3EI</strain>
    </source>
</reference>
<dbReference type="InterPro" id="IPR045275">
    <property type="entry name" value="MscS_archaea/bacteria_type"/>
</dbReference>
<evidence type="ECO:0000256" key="2">
    <source>
        <dbReference type="ARBA" id="ARBA00022692"/>
    </source>
</evidence>
<dbReference type="Pfam" id="PF00924">
    <property type="entry name" value="MS_channel_2nd"/>
    <property type="match status" value="1"/>
</dbReference>
<evidence type="ECO:0000256" key="1">
    <source>
        <dbReference type="ARBA" id="ARBA00004370"/>
    </source>
</evidence>
<evidence type="ECO:0000256" key="5">
    <source>
        <dbReference type="SAM" id="Phobius"/>
    </source>
</evidence>
<feature type="transmembrane region" description="Helical" evidence="5">
    <location>
        <begin position="50"/>
        <end position="72"/>
    </location>
</feature>
<sequence length="188" mass="21660">MREIIEAHLSQILQSLTIVVVFLVIRLILNRLVIRFAKKSERVEHRTGLILKHIVFATIFFILIGLTLVWGVEFKDLGWVMSSVFAVIGIGFFAQWSILSNITSGIIMFFTFPYKIGDFIKIHDKEYTFEGIIEDIKTFQIVLKSPSGEIITYPNSLLLQKGVSIIKPDEFDEFLHEEDKNVKEQPID</sequence>
<feature type="transmembrane region" description="Helical" evidence="5">
    <location>
        <begin position="84"/>
        <end position="112"/>
    </location>
</feature>
<evidence type="ECO:0000313" key="8">
    <source>
        <dbReference type="Proteomes" id="UP000515514"/>
    </source>
</evidence>
<evidence type="ECO:0000259" key="6">
    <source>
        <dbReference type="Pfam" id="PF00924"/>
    </source>
</evidence>
<name>A0A7G8PW72_9FLAO</name>